<organism evidence="1 2">
    <name type="scientific">Aspergillus aculeatinus CBS 121060</name>
    <dbReference type="NCBI Taxonomy" id="1448322"/>
    <lineage>
        <taxon>Eukaryota</taxon>
        <taxon>Fungi</taxon>
        <taxon>Dikarya</taxon>
        <taxon>Ascomycota</taxon>
        <taxon>Pezizomycotina</taxon>
        <taxon>Eurotiomycetes</taxon>
        <taxon>Eurotiomycetidae</taxon>
        <taxon>Eurotiales</taxon>
        <taxon>Aspergillaceae</taxon>
        <taxon>Aspergillus</taxon>
        <taxon>Aspergillus subgen. Circumdati</taxon>
    </lineage>
</organism>
<dbReference type="Proteomes" id="UP000249661">
    <property type="component" value="Unassembled WGS sequence"/>
</dbReference>
<gene>
    <name evidence="1" type="ORF">BO66DRAFT_96095</name>
</gene>
<protein>
    <submittedName>
        <fullName evidence="1">Uncharacterized protein</fullName>
    </submittedName>
</protein>
<reference evidence="1" key="1">
    <citation type="submission" date="2018-02" db="EMBL/GenBank/DDBJ databases">
        <title>The genomes of Aspergillus section Nigri reveals drivers in fungal speciation.</title>
        <authorList>
            <consortium name="DOE Joint Genome Institute"/>
            <person name="Vesth T.C."/>
            <person name="Nybo J."/>
            <person name="Theobald S."/>
            <person name="Brandl J."/>
            <person name="Frisvad J.C."/>
            <person name="Nielsen K.F."/>
            <person name="Lyhne E.K."/>
            <person name="Kogle M.E."/>
            <person name="Kuo A."/>
            <person name="Riley R."/>
            <person name="Clum A."/>
            <person name="Nolan M."/>
            <person name="Lipzen A."/>
            <person name="Salamov A."/>
            <person name="Henrissat B."/>
            <person name="Wiebenga A."/>
            <person name="De vries R.P."/>
            <person name="Grigoriev I.V."/>
            <person name="Mortensen U.H."/>
            <person name="Andersen M.R."/>
            <person name="Baker S.E."/>
        </authorList>
    </citation>
    <scope>NUCLEOTIDE SEQUENCE</scope>
    <source>
        <strain evidence="1">CBS 121060</strain>
    </source>
</reference>
<evidence type="ECO:0000313" key="2">
    <source>
        <dbReference type="Proteomes" id="UP000249661"/>
    </source>
</evidence>
<keyword evidence="2" id="KW-1185">Reference proteome</keyword>
<evidence type="ECO:0000313" key="1">
    <source>
        <dbReference type="EMBL" id="RAH69766.1"/>
    </source>
</evidence>
<dbReference type="EMBL" id="KZ824958">
    <property type="protein sequence ID" value="RAH69766.1"/>
    <property type="molecule type" value="Genomic_DNA"/>
</dbReference>
<proteinExistence type="predicted"/>
<accession>A0ACD1H856</accession>
<name>A0ACD1H856_9EURO</name>
<sequence length="112" mass="12213">MERPIGLSSTGLPQGPQRSRPKVLALIPSARWQQPSLPLSAHSRPEIFASVCGSLEFPSNGLLIRMCSRLLDSKVLPGLALGALSLGKHHYEWVRPVLPATHYIIASLQRGK</sequence>